<dbReference type="Proteomes" id="UP000267535">
    <property type="component" value="Unassembled WGS sequence"/>
</dbReference>
<dbReference type="SMART" id="SM00112">
    <property type="entry name" value="CA"/>
    <property type="match status" value="2"/>
</dbReference>
<proteinExistence type="predicted"/>
<evidence type="ECO:0000256" key="1">
    <source>
        <dbReference type="ARBA" id="ARBA00004167"/>
    </source>
</evidence>
<comment type="subcellular location">
    <subcellularLocation>
        <location evidence="1">Membrane</location>
        <topology evidence="1">Single-pass membrane protein</topology>
    </subcellularLocation>
</comment>
<dbReference type="SUPFAM" id="SSF53300">
    <property type="entry name" value="vWA-like"/>
    <property type="match status" value="1"/>
</dbReference>
<dbReference type="SUPFAM" id="SSF51120">
    <property type="entry name" value="beta-Roll"/>
    <property type="match status" value="1"/>
</dbReference>
<dbReference type="Pfam" id="PF00028">
    <property type="entry name" value="Cadherin"/>
    <property type="match status" value="1"/>
</dbReference>
<evidence type="ECO:0000256" key="6">
    <source>
        <dbReference type="SAM" id="MobiDB-lite"/>
    </source>
</evidence>
<feature type="domain" description="Cadherin" evidence="8">
    <location>
        <begin position="1979"/>
        <end position="2072"/>
    </location>
</feature>
<reference evidence="9 10" key="1">
    <citation type="submission" date="2018-11" db="EMBL/GenBank/DDBJ databases">
        <title>The draft genome sequence of Amphritea balenae JAMM 1525T.</title>
        <authorList>
            <person name="Fang Z."/>
            <person name="Zhang Y."/>
            <person name="Han X."/>
        </authorList>
    </citation>
    <scope>NUCLEOTIDE SEQUENCE [LARGE SCALE GENOMIC DNA]</scope>
    <source>
        <strain evidence="9 10">JAMM 1525</strain>
    </source>
</reference>
<dbReference type="GO" id="GO:0005509">
    <property type="term" value="F:calcium ion binding"/>
    <property type="evidence" value="ECO:0007669"/>
    <property type="project" value="InterPro"/>
</dbReference>
<dbReference type="CDD" id="cd11304">
    <property type="entry name" value="Cadherin_repeat"/>
    <property type="match status" value="2"/>
</dbReference>
<dbReference type="Gene3D" id="2.60.120.380">
    <property type="match status" value="1"/>
</dbReference>
<dbReference type="InterPro" id="IPR001343">
    <property type="entry name" value="Hemolysn_Ca-bd"/>
</dbReference>
<keyword evidence="5" id="KW-0325">Glycoprotein</keyword>
<evidence type="ECO:0000313" key="9">
    <source>
        <dbReference type="EMBL" id="RRD00355.1"/>
    </source>
</evidence>
<dbReference type="InterPro" id="IPR018511">
    <property type="entry name" value="Hemolysin-typ_Ca-bd_CS"/>
</dbReference>
<dbReference type="PROSITE" id="PS00330">
    <property type="entry name" value="HEMOLYSIN_CALCIUM"/>
    <property type="match status" value="2"/>
</dbReference>
<dbReference type="InterPro" id="IPR040853">
    <property type="entry name" value="RapA2_cadherin-like"/>
</dbReference>
<dbReference type="InterPro" id="IPR036465">
    <property type="entry name" value="vWFA_dom_sf"/>
</dbReference>
<dbReference type="InterPro" id="IPR002126">
    <property type="entry name" value="Cadherin-like_dom"/>
</dbReference>
<feature type="domain" description="VWFA" evidence="7">
    <location>
        <begin position="2208"/>
        <end position="2384"/>
    </location>
</feature>
<keyword evidence="4" id="KW-0472">Membrane</keyword>
<keyword evidence="2" id="KW-0812">Transmembrane</keyword>
<evidence type="ECO:0000256" key="4">
    <source>
        <dbReference type="ARBA" id="ARBA00022989"/>
    </source>
</evidence>
<dbReference type="InterPro" id="IPR041690">
    <property type="entry name" value="Cadherin_5"/>
</dbReference>
<dbReference type="GO" id="GO:0005886">
    <property type="term" value="C:plasma membrane"/>
    <property type="evidence" value="ECO:0007669"/>
    <property type="project" value="TreeGrafter"/>
</dbReference>
<dbReference type="PROSITE" id="PS50234">
    <property type="entry name" value="VWFA"/>
    <property type="match status" value="1"/>
</dbReference>
<name>A0A3P1STV0_9GAMM</name>
<evidence type="ECO:0000256" key="2">
    <source>
        <dbReference type="ARBA" id="ARBA00022692"/>
    </source>
</evidence>
<sequence length="2914" mass="302720">MSGLDIGSDYENAFYSFDGTNYTPISSPITLPADGSGVDVYINVLDDLVTEADEQFTLTATNTADATDTASAQATILDNDQPPTLDLDSNDSTDTGANYQVNFTENGGAVAIADLDSSITDVDDSNIESATITLTNGQVGDVLAAGLLPAGITASVVGNVVTLSGSATLASYETAIESITFNNTSENPNTTDRIIEVVVNDGGKSSNIAIAKITVDAVTDAITDLDENVNTNEDTAISGGDLFANLTDTDSSSHTLTGATVDVDGSGSQTALVLGSVTALVDSDSNPIGDLTVNADGSYDFTPAPNYHGSVPVVSYSLVDDNDPTDTASSTLAITVDAVTDAITDLDENVNTNEDTAISGGDLFANLTDTDSSSHTLTGATVDVDGSGSQTALVLGSVTALVDSDSNPIGDLTVNADGSYDFTPAPNYHGSVPVVSYSLVDDNDPTDTASSTLAITVDAVTDIPEFRSGSDVEGDAPNADSYDFGSLPEGSTSGTPVGSVIADDADGDTLSYRFANGTQTDGVFTIDSISGEITLNQDIDDGDLGNYNLTVEVSDDNFATPAGDTAAVAIELTDATVYATLIGPGDVVEGDTTSAYTIELRDINGNPVTVSSDTEVTISFANITADNGDYAYSTPGNNTQVYTIDSGSSSTTFTVATNGDGHVEDDESYTATITAVEDTGEFYDLSVAGYTDSSATAHVTTVETVILNDDFSFTTTSIAADDDDVDENTDTDLSNNVSISGLINNIGTDLHLSIDDSLSLDSNGDQLTSGSKAISYSWDQPTNTLRATINGGVDTVFTVEIDSSTNTGYAFTQYMPIDHPTGAGENDIVIPLTLQVLDSNFDPLNTDQQTASPLDVEFSITVNDDVPLTMSSNVSLDNAVFHDLMVNGSFEDNNVNNSVKDPGEIQDFGTWGLVRELDGWTTDAPNPAMELQRDKFPAQDGVSYIELQSIVTAGATDANVQMYQDVNSIKGVEYDFSFYYKPRNSKSGDGRMKVVWEGEDILTVDGALGDSFPYSVNASSGYNVSTTDAGNGWMQVSVALTATVDGGRIELHGLDDVDRGQGGNITHGAFVDNISMVGSSVSYSGNLDGVTEALFGADGQHDTTPFTWNTDVTTQNLAPDTSIVWQANGLMLTGSIAGTAVLELEIIDLATGEYRVSQLQQIPVEAGQDNVLLGVNYQLMDSDGDAVVSNIELSIAADPVPVAVADSYSLVEDSSLYTSVAITADSVTENDTDPKGEGLSVVSVASDSSGTGIQSVDGVSSFTTALGGFVVMSADGSFEYHAPVLDHTSNDVLEDYFYYTATDGTNDSAWTKVSLNVTDISINALDDNEALNLLASASIAGDVLANDQIKDTPATVVGVEVGDTGNQTTSNVGSTIEGLYGDLTLLSDGSYTYTSNLAVGMATGADLGEWENGKGIFYGANDAIILSGGALDVANLPAAYSQIGFHNQSDSLGVDAGVTQPGRINDQEQLIYNFEGQVNVINATLQDLADNEVVEYRLFDADGDAIGGVRTMNGDGTDIIAVGPDDIPAGTMIQYIAITVAGPGQGIRLESITFGSKDIAADSFTYTALDDDGDIDTAVLNIHHNATSLAAPSSTQTHPPVAGDVDLGGMMINSAIIVTEAELLANSTDPDGKDVLNISSVTVDSLYGSITDNGDGTWTFNPAVDFVGQDLPITFEVTDGIYFDSATAIIDVRAVNKVPVANPDQSYVEYGDTVSGNVVTDAGGADELFGEGPATIVSVNGNTGFDGSGNLTVIGTYGTLDINQDGSYTYTSISSAAVHDGGGGLPNWSQVSFSAYSAGTAYESNNTLLTGAVNGSVYSDNSGSVQGIGVSGGEDGRLDNDNASGAEALLMDLGESATEATITLHSFGNENGVWTAYDSNHQKVASSTFSGNTNTYDVDIDTGGQSFQYVVMSVPTGVHADEYYVYDIDYTRADGFEDQFTYVIADAEGDQSNQTTLTITHDAPQPIGPVTDADINLNQVAQNAPAGTVVGITAIAVDPDPADSVTYSLTNDYGGAFAIDSVTGVITVVDSSLFDRANDPDPSVGVRALSSDGSANISTFAIHLTDGTVPTAVADDNTVFESALLQGTDAGSGANIATGNLYGNDTLEGASLVSINGVTPVGGTITVTTAYGELIVDASGPNAGDYTYTLTAATSFGVTDQEVFNYVLQQADGDSAQAALTVSVMDDMPEATDAVHNLQASGGVLTSNIIIIYDRSGSMNGDPDVPGYSNRHDLAVDALHNMLQGYDAIGDVNVKIVDFGSSAAESGWTDIQGGKEYLQAVPVDTGTDYQSALELLMSGFSQPSSDQTMIYFLSDGHENEGNVSTIAAQWEAFVDANATKSIGVGVGAINTVTLNQGIDVVAYPDAPIIIQDESELIGSLYDTVSGSVAGSMSVLGGGDDGITLGADGGYIKSITIGSDIYTYNGSDASVTFTTPEGGTMHLDYLTGTFNYDIDLDASIIGKQEVFILVGRDNDGDEVVSNLTVNLNFDTNPTVGNDHIITNIIDAPIDVAKEALLNNDQDLDGDSFTFGSASNASGGTISEDADSIEFTPASPYSTDFGASYSIISESGSNNSIANADDLTDRSLFGAVTGAEAANVANPELASLKYTGTISDGGDDTDYIKVQLKKGEILIADIDNGESIQHSELQLFDSNGTRIRRTYDYDYDIGHGGEGSIDTDDAFMQFTAYEDGDYFVRVGENGTNDTGSYDLWLTIDDTNVTDAAYDYSITDGVLTDTGTVNISIVDNAKLQGGVGDDIIIGKDGQSNELFGADGNDVLYGGDGNDILTGGAGDDLLIGGAGLDTFDWNGGDQGTADSPAIDTVGDFNVLEDKLDLSGMLDSLGMQDGDPIADYLSLVDSASQVTLNVHDGADITQQIVLDDVSLASLKSDLNLDAGLTDVQVLNELINMADPKILI</sequence>
<gene>
    <name evidence="9" type="ORF">EHS89_04450</name>
</gene>
<keyword evidence="3" id="KW-0106">Calcium</keyword>
<comment type="caution">
    <text evidence="9">The sequence shown here is derived from an EMBL/GenBank/DDBJ whole genome shotgun (WGS) entry which is preliminary data.</text>
</comment>
<keyword evidence="4" id="KW-1133">Transmembrane helix</keyword>
<protein>
    <recommendedName>
        <fullName evidence="11">Tandem-95 repeat protein</fullName>
    </recommendedName>
</protein>
<dbReference type="InterPro" id="IPR015919">
    <property type="entry name" value="Cadherin-like_sf"/>
</dbReference>
<dbReference type="Pfam" id="PF17892">
    <property type="entry name" value="Cadherin_5"/>
    <property type="match status" value="2"/>
</dbReference>
<evidence type="ECO:0000256" key="5">
    <source>
        <dbReference type="ARBA" id="ARBA00023180"/>
    </source>
</evidence>
<evidence type="ECO:0000259" key="7">
    <source>
        <dbReference type="PROSITE" id="PS50234"/>
    </source>
</evidence>
<evidence type="ECO:0000259" key="8">
    <source>
        <dbReference type="PROSITE" id="PS50268"/>
    </source>
</evidence>
<dbReference type="Gene3D" id="2.60.120.260">
    <property type="entry name" value="Galactose-binding domain-like"/>
    <property type="match status" value="1"/>
</dbReference>
<keyword evidence="10" id="KW-1185">Reference proteome</keyword>
<dbReference type="InterPro" id="IPR038081">
    <property type="entry name" value="CalX-like_sf"/>
</dbReference>
<dbReference type="InterPro" id="IPR011049">
    <property type="entry name" value="Serralysin-like_metalloprot_C"/>
</dbReference>
<evidence type="ECO:0008006" key="11">
    <source>
        <dbReference type="Google" id="ProtNLM"/>
    </source>
</evidence>
<dbReference type="Gene3D" id="2.60.40.2030">
    <property type="match status" value="1"/>
</dbReference>
<dbReference type="Pfam" id="PF00353">
    <property type="entry name" value="HemolysinCabind"/>
    <property type="match status" value="1"/>
</dbReference>
<dbReference type="GO" id="GO:0007156">
    <property type="term" value="P:homophilic cell adhesion via plasma membrane adhesion molecules"/>
    <property type="evidence" value="ECO:0007669"/>
    <property type="project" value="InterPro"/>
</dbReference>
<feature type="domain" description="Cadherin" evidence="8">
    <location>
        <begin position="486"/>
        <end position="586"/>
    </location>
</feature>
<dbReference type="PROSITE" id="PS50268">
    <property type="entry name" value="CADHERIN_2"/>
    <property type="match status" value="2"/>
</dbReference>
<evidence type="ECO:0000313" key="10">
    <source>
        <dbReference type="Proteomes" id="UP000267535"/>
    </source>
</evidence>
<dbReference type="Gene3D" id="3.40.50.410">
    <property type="entry name" value="von Willebrand factor, type A domain"/>
    <property type="match status" value="1"/>
</dbReference>
<dbReference type="InterPro" id="IPR050174">
    <property type="entry name" value="Protocadherin/Cadherin-CA"/>
</dbReference>
<dbReference type="InterPro" id="IPR002035">
    <property type="entry name" value="VWF_A"/>
</dbReference>
<feature type="region of interest" description="Disordered" evidence="6">
    <location>
        <begin position="466"/>
        <end position="493"/>
    </location>
</feature>
<evidence type="ECO:0000256" key="3">
    <source>
        <dbReference type="ARBA" id="ARBA00022837"/>
    </source>
</evidence>
<dbReference type="EMBL" id="RQXV01000002">
    <property type="protein sequence ID" value="RRD00355.1"/>
    <property type="molecule type" value="Genomic_DNA"/>
</dbReference>
<dbReference type="PANTHER" id="PTHR24028:SF328">
    <property type="entry name" value="CADHERIN-3"/>
    <property type="match status" value="1"/>
</dbReference>
<dbReference type="Gene3D" id="2.40.50.290">
    <property type="match status" value="2"/>
</dbReference>
<dbReference type="PRINTS" id="PR00313">
    <property type="entry name" value="CABNDNGRPT"/>
</dbReference>
<dbReference type="PANTHER" id="PTHR24028">
    <property type="entry name" value="CADHERIN-87A"/>
    <property type="match status" value="1"/>
</dbReference>
<dbReference type="Pfam" id="PF17803">
    <property type="entry name" value="Cadherin_4"/>
    <property type="match status" value="3"/>
</dbReference>
<organism evidence="9 10">
    <name type="scientific">Amphritea balenae</name>
    <dbReference type="NCBI Taxonomy" id="452629"/>
    <lineage>
        <taxon>Bacteria</taxon>
        <taxon>Pseudomonadati</taxon>
        <taxon>Pseudomonadota</taxon>
        <taxon>Gammaproteobacteria</taxon>
        <taxon>Oceanospirillales</taxon>
        <taxon>Oceanospirillaceae</taxon>
        <taxon>Amphritea</taxon>
    </lineage>
</organism>
<accession>A0A3P1STV0</accession>
<dbReference type="SUPFAM" id="SSF49313">
    <property type="entry name" value="Cadherin-like"/>
    <property type="match status" value="2"/>
</dbReference>
<dbReference type="Gene3D" id="2.60.40.60">
    <property type="entry name" value="Cadherins"/>
    <property type="match status" value="2"/>
</dbReference>
<dbReference type="SUPFAM" id="SSF141072">
    <property type="entry name" value="CalX-like"/>
    <property type="match status" value="1"/>
</dbReference>